<name>A0A108CR43_9BURK</name>
<dbReference type="AlphaFoldDB" id="A0A108CR43"/>
<organism evidence="1 2">
    <name type="scientific">Burkholderia ubonensis</name>
    <dbReference type="NCBI Taxonomy" id="101571"/>
    <lineage>
        <taxon>Bacteria</taxon>
        <taxon>Pseudomonadati</taxon>
        <taxon>Pseudomonadota</taxon>
        <taxon>Betaproteobacteria</taxon>
        <taxon>Burkholderiales</taxon>
        <taxon>Burkholderiaceae</taxon>
        <taxon>Burkholderia</taxon>
        <taxon>Burkholderia cepacia complex</taxon>
    </lineage>
</organism>
<evidence type="ECO:0008006" key="3">
    <source>
        <dbReference type="Google" id="ProtNLM"/>
    </source>
</evidence>
<gene>
    <name evidence="1" type="ORF">WM16_07620</name>
</gene>
<accession>A0A108CR43</accession>
<dbReference type="Proteomes" id="UP000065504">
    <property type="component" value="Unassembled WGS sequence"/>
</dbReference>
<comment type="caution">
    <text evidence="1">The sequence shown here is derived from an EMBL/GenBank/DDBJ whole genome shotgun (WGS) entry which is preliminary data.</text>
</comment>
<reference evidence="1 2" key="1">
    <citation type="submission" date="2015-11" db="EMBL/GenBank/DDBJ databases">
        <title>Expanding the genomic diversity of Burkholderia species for the development of highly accurate diagnostics.</title>
        <authorList>
            <person name="Sahl J."/>
            <person name="Keim P."/>
            <person name="Wagner D."/>
        </authorList>
    </citation>
    <scope>NUCLEOTIDE SEQUENCE [LARGE SCALE GENOMIC DNA]</scope>
    <source>
        <strain evidence="1 2">MSMB782WGS</strain>
    </source>
</reference>
<dbReference type="EMBL" id="LPLU01000048">
    <property type="protein sequence ID" value="KWK79403.1"/>
    <property type="molecule type" value="Genomic_DNA"/>
</dbReference>
<dbReference type="RefSeq" id="WP_060233879.1">
    <property type="nucleotide sequence ID" value="NZ_LPLU01000048.1"/>
</dbReference>
<sequence length="231" mass="26120">MKELEQVVASAFSNIVNAGVIEKAIEEKLSKTITSIIDEELRSYSDFGKLLSEHVKKAVQVDFSNLGIPGYNDLILKIIRQRVDASLNEQIEKHVTSQLEELLAPAPEEIKLSELVADFIKFQADKQLYSCSCDLPDRITLLVETSGSFTHIALDKEFGTERYRCPWRIDTNDGRVYSVKIDETDPKKAIFIGPMYGFERRLFQLYAAGTKLIIDADVDEIDTSYPGRGDY</sequence>
<evidence type="ECO:0000313" key="1">
    <source>
        <dbReference type="EMBL" id="KWK79403.1"/>
    </source>
</evidence>
<protein>
    <recommendedName>
        <fullName evidence="3">Gp42</fullName>
    </recommendedName>
</protein>
<evidence type="ECO:0000313" key="2">
    <source>
        <dbReference type="Proteomes" id="UP000065504"/>
    </source>
</evidence>
<proteinExistence type="predicted"/>